<keyword evidence="8 10" id="KW-0472">Membrane</keyword>
<feature type="transmembrane region" description="Helical" evidence="10">
    <location>
        <begin position="414"/>
        <end position="434"/>
    </location>
</feature>
<name>A0A6I2U555_9FIRM</name>
<feature type="transmembrane region" description="Helical" evidence="10">
    <location>
        <begin position="120"/>
        <end position="142"/>
    </location>
</feature>
<dbReference type="EMBL" id="VUNJ01000004">
    <property type="protein sequence ID" value="MST91274.1"/>
    <property type="molecule type" value="Genomic_DNA"/>
</dbReference>
<evidence type="ECO:0000256" key="6">
    <source>
        <dbReference type="ARBA" id="ARBA00022692"/>
    </source>
</evidence>
<protein>
    <recommendedName>
        <fullName evidence="3">Multidrug export protein MepA</fullName>
    </recommendedName>
</protein>
<feature type="transmembrane region" description="Helical" evidence="10">
    <location>
        <begin position="454"/>
        <end position="472"/>
    </location>
</feature>
<sequence length="485" mass="51793">MRRCAAYPRPRTKFFRKQVSETAAGIKQQSDFSKGSVSANILSLALPLTVAQLINVLYNVVDRIYIGHIPGASSAALTGVGVTFPILSIVIAFANLFGTGGAPLFSIARGRGDDAHAADIMGNTFTMLLGTGLVLTALVLAFKKPLLYLFGASDATFPYADGYLTIYLCGTVFVMLGLGMNNFINAQGFGSMGMITVLLGAVVNIILDPVFIFALGMGVQGAALATVISQFLSALWAVAFLCGKKALLRLRPSSMRVRWKLVGEICALGLSGFIMSATNSAVQVVCNATLQRWGGDVYVGVMTVLNSVREITTTPVMGITNAAQPVIGFNFGAGEYKRVRSGIQFMSAVCVGYTAAVWLCLFLFPQAFIRLFTSDPALLAAGVPSMHVYFFGFFMMALQFAGQSTNTALGRARQAVFFSLLRKAVIVIPLTLWLPGRFGLGVNGVFLAEPISNFLGGGACFVTMLLTVWPDLKRRERLHASGARG</sequence>
<dbReference type="InterPro" id="IPR051327">
    <property type="entry name" value="MATE_MepA_subfamily"/>
</dbReference>
<proteinExistence type="inferred from homology"/>
<dbReference type="InterPro" id="IPR048279">
    <property type="entry name" value="MdtK-like"/>
</dbReference>
<evidence type="ECO:0000256" key="3">
    <source>
        <dbReference type="ARBA" id="ARBA00022106"/>
    </source>
</evidence>
<evidence type="ECO:0000256" key="7">
    <source>
        <dbReference type="ARBA" id="ARBA00022989"/>
    </source>
</evidence>
<dbReference type="AlphaFoldDB" id="A0A6I2U555"/>
<feature type="transmembrane region" description="Helical" evidence="10">
    <location>
        <begin position="345"/>
        <end position="365"/>
    </location>
</feature>
<keyword evidence="4" id="KW-0813">Transport</keyword>
<comment type="subcellular location">
    <subcellularLocation>
        <location evidence="1">Cell membrane</location>
        <topology evidence="1">Multi-pass membrane protein</topology>
    </subcellularLocation>
</comment>
<keyword evidence="5" id="KW-1003">Cell membrane</keyword>
<dbReference type="Proteomes" id="UP000472755">
    <property type="component" value="Unassembled WGS sequence"/>
</dbReference>
<dbReference type="NCBIfam" id="TIGR00797">
    <property type="entry name" value="matE"/>
    <property type="match status" value="1"/>
</dbReference>
<reference evidence="12 14" key="1">
    <citation type="journal article" date="2019" name="Nat. Med.">
        <title>A library of human gut bacterial isolates paired with longitudinal multiomics data enables mechanistic microbiome research.</title>
        <authorList>
            <person name="Poyet M."/>
            <person name="Groussin M."/>
            <person name="Gibbons S.M."/>
            <person name="Avila-Pacheco J."/>
            <person name="Jiang X."/>
            <person name="Kearney S.M."/>
            <person name="Perrotta A.R."/>
            <person name="Berdy B."/>
            <person name="Zhao S."/>
            <person name="Lieberman T.D."/>
            <person name="Swanson P.K."/>
            <person name="Smith M."/>
            <person name="Roesemann S."/>
            <person name="Alexander J.E."/>
            <person name="Rich S.A."/>
            <person name="Livny J."/>
            <person name="Vlamakis H."/>
            <person name="Clish C."/>
            <person name="Bullock K."/>
            <person name="Deik A."/>
            <person name="Scott J."/>
            <person name="Pierce K.A."/>
            <person name="Xavier R.J."/>
            <person name="Alm E.J."/>
        </authorList>
    </citation>
    <scope>NUCLEOTIDE SEQUENCE [LARGE SCALE GENOMIC DNA]</scope>
    <source>
        <strain evidence="12 14">BIOML-A4</strain>
    </source>
</reference>
<evidence type="ECO:0000313" key="11">
    <source>
        <dbReference type="EMBL" id="MST91274.1"/>
    </source>
</evidence>
<evidence type="ECO:0000313" key="12">
    <source>
        <dbReference type="EMBL" id="MTS27611.1"/>
    </source>
</evidence>
<dbReference type="EMBL" id="WMZU01000014">
    <property type="protein sequence ID" value="MTS27611.1"/>
    <property type="molecule type" value="Genomic_DNA"/>
</dbReference>
<dbReference type="GO" id="GO:0005886">
    <property type="term" value="C:plasma membrane"/>
    <property type="evidence" value="ECO:0007669"/>
    <property type="project" value="UniProtKB-SubCell"/>
</dbReference>
<evidence type="ECO:0000256" key="10">
    <source>
        <dbReference type="SAM" id="Phobius"/>
    </source>
</evidence>
<evidence type="ECO:0000256" key="4">
    <source>
        <dbReference type="ARBA" id="ARBA00022448"/>
    </source>
</evidence>
<organism evidence="11 13">
    <name type="scientific">Ruthenibacterium lactatiformans</name>
    <dbReference type="NCBI Taxonomy" id="1550024"/>
    <lineage>
        <taxon>Bacteria</taxon>
        <taxon>Bacillati</taxon>
        <taxon>Bacillota</taxon>
        <taxon>Clostridia</taxon>
        <taxon>Eubacteriales</taxon>
        <taxon>Oscillospiraceae</taxon>
        <taxon>Ruthenibacterium</taxon>
    </lineage>
</organism>
<dbReference type="Proteomes" id="UP000431913">
    <property type="component" value="Unassembled WGS sequence"/>
</dbReference>
<keyword evidence="9" id="KW-0046">Antibiotic resistance</keyword>
<reference evidence="11 13" key="2">
    <citation type="submission" date="2019-08" db="EMBL/GenBank/DDBJ databases">
        <title>In-depth cultivation of the pig gut microbiome towards novel bacterial diversity and tailored functional studies.</title>
        <authorList>
            <person name="Wylensek D."/>
            <person name="Hitch T.C.A."/>
            <person name="Clavel T."/>
        </authorList>
    </citation>
    <scope>NUCLEOTIDE SEQUENCE [LARGE SCALE GENOMIC DNA]</scope>
    <source>
        <strain evidence="11 13">WCA3-601-WT-6J</strain>
    </source>
</reference>
<dbReference type="GO" id="GO:0015297">
    <property type="term" value="F:antiporter activity"/>
    <property type="evidence" value="ECO:0007669"/>
    <property type="project" value="InterPro"/>
</dbReference>
<evidence type="ECO:0000256" key="2">
    <source>
        <dbReference type="ARBA" id="ARBA00008417"/>
    </source>
</evidence>
<evidence type="ECO:0000256" key="9">
    <source>
        <dbReference type="ARBA" id="ARBA00023251"/>
    </source>
</evidence>
<feature type="transmembrane region" description="Helical" evidence="10">
    <location>
        <begin position="86"/>
        <end position="108"/>
    </location>
</feature>
<accession>A0A6I2U555</accession>
<keyword evidence="7 10" id="KW-1133">Transmembrane helix</keyword>
<dbReference type="Pfam" id="PF01554">
    <property type="entry name" value="MatE"/>
    <property type="match status" value="2"/>
</dbReference>
<gene>
    <name evidence="11" type="ORF">FYJ76_04880</name>
    <name evidence="12" type="ORF">GMD59_09960</name>
</gene>
<dbReference type="InterPro" id="IPR002528">
    <property type="entry name" value="MATE_fam"/>
</dbReference>
<dbReference type="InterPro" id="IPR045070">
    <property type="entry name" value="MATE_MepA-like"/>
</dbReference>
<keyword evidence="6 10" id="KW-0812">Transmembrane</keyword>
<dbReference type="CDD" id="cd13143">
    <property type="entry name" value="MATE_MepA_like"/>
    <property type="match status" value="1"/>
</dbReference>
<feature type="transmembrane region" description="Helical" evidence="10">
    <location>
        <begin position="222"/>
        <end position="242"/>
    </location>
</feature>
<dbReference type="GO" id="GO:0046677">
    <property type="term" value="P:response to antibiotic"/>
    <property type="evidence" value="ECO:0007669"/>
    <property type="project" value="UniProtKB-KW"/>
</dbReference>
<comment type="caution">
    <text evidence="11">The sequence shown here is derived from an EMBL/GenBank/DDBJ whole genome shotgun (WGS) entry which is preliminary data.</text>
</comment>
<dbReference type="GO" id="GO:0042910">
    <property type="term" value="F:xenobiotic transmembrane transporter activity"/>
    <property type="evidence" value="ECO:0007669"/>
    <property type="project" value="InterPro"/>
</dbReference>
<evidence type="ECO:0000313" key="13">
    <source>
        <dbReference type="Proteomes" id="UP000431913"/>
    </source>
</evidence>
<evidence type="ECO:0000256" key="5">
    <source>
        <dbReference type="ARBA" id="ARBA00022475"/>
    </source>
</evidence>
<evidence type="ECO:0000256" key="1">
    <source>
        <dbReference type="ARBA" id="ARBA00004651"/>
    </source>
</evidence>
<dbReference type="PIRSF" id="PIRSF006603">
    <property type="entry name" value="DinF"/>
    <property type="match status" value="1"/>
</dbReference>
<feature type="transmembrane region" description="Helical" evidence="10">
    <location>
        <begin position="195"/>
        <end position="216"/>
    </location>
</feature>
<evidence type="ECO:0000313" key="14">
    <source>
        <dbReference type="Proteomes" id="UP000472755"/>
    </source>
</evidence>
<feature type="transmembrane region" description="Helical" evidence="10">
    <location>
        <begin position="377"/>
        <end position="402"/>
    </location>
</feature>
<feature type="transmembrane region" description="Helical" evidence="10">
    <location>
        <begin position="162"/>
        <end position="183"/>
    </location>
</feature>
<dbReference type="PANTHER" id="PTHR43823">
    <property type="entry name" value="SPORULATION PROTEIN YKVU"/>
    <property type="match status" value="1"/>
</dbReference>
<comment type="similarity">
    <text evidence="2">Belongs to the multi antimicrobial extrusion (MATE) (TC 2.A.66.1) family. MepA subfamily.</text>
</comment>
<dbReference type="PANTHER" id="PTHR43823:SF3">
    <property type="entry name" value="MULTIDRUG EXPORT PROTEIN MEPA"/>
    <property type="match status" value="1"/>
</dbReference>
<evidence type="ECO:0000256" key="8">
    <source>
        <dbReference type="ARBA" id="ARBA00023136"/>
    </source>
</evidence>
<feature type="transmembrane region" description="Helical" evidence="10">
    <location>
        <begin position="37"/>
        <end position="58"/>
    </location>
</feature>
<dbReference type="RefSeq" id="WP_009323607.1">
    <property type="nucleotide sequence ID" value="NZ_CBCSVS010000056.1"/>
</dbReference>